<accession>G7ZUW9</accession>
<reference evidence="1 3" key="1">
    <citation type="journal article" date="2011" name="Nature">
        <title>The Medicago genome provides insight into the evolution of rhizobial symbioses.</title>
        <authorList>
            <person name="Young N.D."/>
            <person name="Debelle F."/>
            <person name="Oldroyd G.E."/>
            <person name="Geurts R."/>
            <person name="Cannon S.B."/>
            <person name="Udvardi M.K."/>
            <person name="Benedito V.A."/>
            <person name="Mayer K.F."/>
            <person name="Gouzy J."/>
            <person name="Schoof H."/>
            <person name="Van de Peer Y."/>
            <person name="Proost S."/>
            <person name="Cook D.R."/>
            <person name="Meyers B.C."/>
            <person name="Spannagl M."/>
            <person name="Cheung F."/>
            <person name="De Mita S."/>
            <person name="Krishnakumar V."/>
            <person name="Gundlach H."/>
            <person name="Zhou S."/>
            <person name="Mudge J."/>
            <person name="Bharti A.K."/>
            <person name="Murray J.D."/>
            <person name="Naoumkina M.A."/>
            <person name="Rosen B."/>
            <person name="Silverstein K.A."/>
            <person name="Tang H."/>
            <person name="Rombauts S."/>
            <person name="Zhao P.X."/>
            <person name="Zhou P."/>
            <person name="Barbe V."/>
            <person name="Bardou P."/>
            <person name="Bechner M."/>
            <person name="Bellec A."/>
            <person name="Berger A."/>
            <person name="Berges H."/>
            <person name="Bidwell S."/>
            <person name="Bisseling T."/>
            <person name="Choisne N."/>
            <person name="Couloux A."/>
            <person name="Denny R."/>
            <person name="Deshpande S."/>
            <person name="Dai X."/>
            <person name="Doyle J.J."/>
            <person name="Dudez A.M."/>
            <person name="Farmer A.D."/>
            <person name="Fouteau S."/>
            <person name="Franken C."/>
            <person name="Gibelin C."/>
            <person name="Gish J."/>
            <person name="Goldstein S."/>
            <person name="Gonzalez A.J."/>
            <person name="Green P.J."/>
            <person name="Hallab A."/>
            <person name="Hartog M."/>
            <person name="Hua A."/>
            <person name="Humphray S.J."/>
            <person name="Jeong D.H."/>
            <person name="Jing Y."/>
            <person name="Jocker A."/>
            <person name="Kenton S.M."/>
            <person name="Kim D.J."/>
            <person name="Klee K."/>
            <person name="Lai H."/>
            <person name="Lang C."/>
            <person name="Lin S."/>
            <person name="Macmil S.L."/>
            <person name="Magdelenat G."/>
            <person name="Matthews L."/>
            <person name="McCorrison J."/>
            <person name="Monaghan E.L."/>
            <person name="Mun J.H."/>
            <person name="Najar F.Z."/>
            <person name="Nicholson C."/>
            <person name="Noirot C."/>
            <person name="O'Bleness M."/>
            <person name="Paule C.R."/>
            <person name="Poulain J."/>
            <person name="Prion F."/>
            <person name="Qin B."/>
            <person name="Qu C."/>
            <person name="Retzel E.F."/>
            <person name="Riddle C."/>
            <person name="Sallet E."/>
            <person name="Samain S."/>
            <person name="Samson N."/>
            <person name="Sanders I."/>
            <person name="Saurat O."/>
            <person name="Scarpelli C."/>
            <person name="Schiex T."/>
            <person name="Segurens B."/>
            <person name="Severin A.J."/>
            <person name="Sherrier D.J."/>
            <person name="Shi R."/>
            <person name="Sims S."/>
            <person name="Singer S.R."/>
            <person name="Sinharoy S."/>
            <person name="Sterck L."/>
            <person name="Viollet A."/>
            <person name="Wang B.B."/>
            <person name="Wang K."/>
            <person name="Wang M."/>
            <person name="Wang X."/>
            <person name="Warfsmann J."/>
            <person name="Weissenbach J."/>
            <person name="White D.D."/>
            <person name="White J.D."/>
            <person name="Wiley G.B."/>
            <person name="Wincker P."/>
            <person name="Xing Y."/>
            <person name="Yang L."/>
            <person name="Yao Z."/>
            <person name="Ying F."/>
            <person name="Zhai J."/>
            <person name="Zhou L."/>
            <person name="Zuber A."/>
            <person name="Denarie J."/>
            <person name="Dixon R.A."/>
            <person name="May G.D."/>
            <person name="Schwartz D.C."/>
            <person name="Rogers J."/>
            <person name="Quetier F."/>
            <person name="Town C.D."/>
            <person name="Roe B.A."/>
        </authorList>
    </citation>
    <scope>NUCLEOTIDE SEQUENCE [LARGE SCALE GENOMIC DNA]</scope>
    <source>
        <strain evidence="1">A17</strain>
        <strain evidence="2 3">cv. Jemalong A17</strain>
    </source>
</reference>
<dbReference type="Proteomes" id="UP000002051">
    <property type="component" value="Unassembled WGS sequence"/>
</dbReference>
<dbReference type="PaxDb" id="3880-AES83007"/>
<dbReference type="HOGENOM" id="CLU_1930695_0_0_1"/>
<evidence type="ECO:0000313" key="1">
    <source>
        <dbReference type="EMBL" id="KEH24196.1"/>
    </source>
</evidence>
<gene>
    <name evidence="1" type="ordered locus">MTR_7g105720</name>
</gene>
<evidence type="ECO:0000313" key="2">
    <source>
        <dbReference type="EnsemblPlants" id="KEH24196"/>
    </source>
</evidence>
<protein>
    <submittedName>
        <fullName evidence="1 2">Uncharacterized protein</fullName>
    </submittedName>
</protein>
<sequence>MVDSFMKQETSQNIFTIKKGFYTQIYRCHHTTKQALVAWSHGGDLDEGWCGGSTTLIVPPAKASTSLLKEGLDERKVKREGNRAADWLANFNLTLNAFDFHVMETPPRELQNILFDDKSDACVPRNVRLDL</sequence>
<reference evidence="2" key="3">
    <citation type="submission" date="2015-04" db="UniProtKB">
        <authorList>
            <consortium name="EnsemblPlants"/>
        </authorList>
    </citation>
    <scope>IDENTIFICATION</scope>
    <source>
        <strain evidence="2">cv. Jemalong A17</strain>
    </source>
</reference>
<dbReference type="EnsemblPlants" id="KEH24196">
    <property type="protein sequence ID" value="KEH24196"/>
    <property type="gene ID" value="MTR_7g105720"/>
</dbReference>
<evidence type="ECO:0000313" key="3">
    <source>
        <dbReference type="Proteomes" id="UP000002051"/>
    </source>
</evidence>
<reference evidence="1 3" key="2">
    <citation type="journal article" date="2014" name="BMC Genomics">
        <title>An improved genome release (version Mt4.0) for the model legume Medicago truncatula.</title>
        <authorList>
            <person name="Tang H."/>
            <person name="Krishnakumar V."/>
            <person name="Bidwell S."/>
            <person name="Rosen B."/>
            <person name="Chan A."/>
            <person name="Zhou S."/>
            <person name="Gentzbittel L."/>
            <person name="Childs K.L."/>
            <person name="Yandell M."/>
            <person name="Gundlach H."/>
            <person name="Mayer K.F."/>
            <person name="Schwartz D.C."/>
            <person name="Town C.D."/>
        </authorList>
    </citation>
    <scope>GENOME REANNOTATION</scope>
    <source>
        <strain evidence="1">A17</strain>
        <strain evidence="2 3">cv. Jemalong A17</strain>
    </source>
</reference>
<dbReference type="EMBL" id="CM001223">
    <property type="protein sequence ID" value="KEH24196.1"/>
    <property type="molecule type" value="Genomic_DNA"/>
</dbReference>
<dbReference type="AlphaFoldDB" id="G7ZUW9"/>
<proteinExistence type="predicted"/>
<organism evidence="2">
    <name type="scientific">Medicago truncatula</name>
    <name type="common">Barrel medic</name>
    <name type="synonym">Medicago tribuloides</name>
    <dbReference type="NCBI Taxonomy" id="3880"/>
    <lineage>
        <taxon>Eukaryota</taxon>
        <taxon>Viridiplantae</taxon>
        <taxon>Streptophyta</taxon>
        <taxon>Embryophyta</taxon>
        <taxon>Tracheophyta</taxon>
        <taxon>Spermatophyta</taxon>
        <taxon>Magnoliopsida</taxon>
        <taxon>eudicotyledons</taxon>
        <taxon>Gunneridae</taxon>
        <taxon>Pentapetalae</taxon>
        <taxon>rosids</taxon>
        <taxon>fabids</taxon>
        <taxon>Fabales</taxon>
        <taxon>Fabaceae</taxon>
        <taxon>Papilionoideae</taxon>
        <taxon>50 kb inversion clade</taxon>
        <taxon>NPAAA clade</taxon>
        <taxon>Hologalegina</taxon>
        <taxon>IRL clade</taxon>
        <taxon>Trifolieae</taxon>
        <taxon>Medicago</taxon>
    </lineage>
</organism>
<keyword evidence="3" id="KW-1185">Reference proteome</keyword>
<name>G7ZUW9_MEDTR</name>